<dbReference type="EMBL" id="KN846951">
    <property type="protein sequence ID" value="KIV85482.1"/>
    <property type="molecule type" value="Genomic_DNA"/>
</dbReference>
<proteinExistence type="predicted"/>
<feature type="region of interest" description="Disordered" evidence="1">
    <location>
        <begin position="1"/>
        <end position="58"/>
    </location>
</feature>
<evidence type="ECO:0000256" key="1">
    <source>
        <dbReference type="SAM" id="MobiDB-lite"/>
    </source>
</evidence>
<dbReference type="OrthoDB" id="5552418at2759"/>
<organism evidence="2 3">
    <name type="scientific">Exophiala sideris</name>
    <dbReference type="NCBI Taxonomy" id="1016849"/>
    <lineage>
        <taxon>Eukaryota</taxon>
        <taxon>Fungi</taxon>
        <taxon>Dikarya</taxon>
        <taxon>Ascomycota</taxon>
        <taxon>Pezizomycotina</taxon>
        <taxon>Eurotiomycetes</taxon>
        <taxon>Chaetothyriomycetidae</taxon>
        <taxon>Chaetothyriales</taxon>
        <taxon>Herpotrichiellaceae</taxon>
        <taxon>Exophiala</taxon>
    </lineage>
</organism>
<gene>
    <name evidence="2" type="ORF">PV11_01174</name>
</gene>
<dbReference type="HOGENOM" id="CLU_033551_0_0_1"/>
<sequence>MDGNDRRRSQYGQPYQNPSQSRPLPGQPMGPPSGERYAQSTTPARSDVGRASIARPYVPSYPGYGFQEQQYGTTQMQGSSPMQGVEMQYPPAYIQDASRQQQVQASPTQQQQQYAQYGAGSMLPPAGAQSMYGNIPYQERQTAIEVMASQFAVPQYMPHGGHAGMGEVGSTSTQYMTTQPEQAVYGAVPVTRAPLHQTYGGGHVDFPEVEQHATQAPVEPDVNQEALDEGFREYRQQIRSAFDFIVAGRVTEASERLLAASRWLVSSISALGLHHDDEAKHGERIELWRELNLCWEALGQKQREITEEALRTTRLPADILSSENIVNVVDELVSLCDQVEQYGLVDFEMGIWEEQITHIFTVCLDLLPRSGLTSSSGRAQAGPS</sequence>
<evidence type="ECO:0000313" key="2">
    <source>
        <dbReference type="EMBL" id="KIV85482.1"/>
    </source>
</evidence>
<feature type="compositionally biased region" description="Polar residues" evidence="1">
    <location>
        <begin position="10"/>
        <end position="22"/>
    </location>
</feature>
<reference evidence="2 3" key="1">
    <citation type="submission" date="2015-01" db="EMBL/GenBank/DDBJ databases">
        <title>The Genome Sequence of Exophiala sideris CBS121828.</title>
        <authorList>
            <consortium name="The Broad Institute Genomics Platform"/>
            <person name="Cuomo C."/>
            <person name="de Hoog S."/>
            <person name="Gorbushina A."/>
            <person name="Stielow B."/>
            <person name="Teixiera M."/>
            <person name="Abouelleil A."/>
            <person name="Chapman S.B."/>
            <person name="Priest M."/>
            <person name="Young S.K."/>
            <person name="Wortman J."/>
            <person name="Nusbaum C."/>
            <person name="Birren B."/>
        </authorList>
    </citation>
    <scope>NUCLEOTIDE SEQUENCE [LARGE SCALE GENOMIC DNA]</scope>
    <source>
        <strain evidence="2 3">CBS 121828</strain>
    </source>
</reference>
<dbReference type="AlphaFoldDB" id="A0A0D1YS44"/>
<evidence type="ECO:0000313" key="3">
    <source>
        <dbReference type="Proteomes" id="UP000053599"/>
    </source>
</evidence>
<name>A0A0D1YS44_9EURO</name>
<dbReference type="Proteomes" id="UP000053599">
    <property type="component" value="Unassembled WGS sequence"/>
</dbReference>
<accession>A0A0D1YS44</accession>
<protein>
    <submittedName>
        <fullName evidence="2">Uncharacterized protein</fullName>
    </submittedName>
</protein>